<dbReference type="AlphaFoldDB" id="A0A2C5X365"/>
<name>A0A2C5X365_9PEZI</name>
<proteinExistence type="predicted"/>
<reference evidence="2 3" key="1">
    <citation type="journal article" date="2013" name="Fungal Biol.">
        <title>Analysis of microsatellite markers in the genome of the plant pathogen Ceratocystis fimbriata.</title>
        <authorList>
            <person name="Simpson M.C."/>
            <person name="Wilken P.M."/>
            <person name="Coetzee M.P."/>
            <person name="Wingfield M.J."/>
            <person name="Wingfield B.D."/>
        </authorList>
    </citation>
    <scope>NUCLEOTIDE SEQUENCE [LARGE SCALE GENOMIC DNA]</scope>
    <source>
        <strain evidence="2 3">CBS 114723</strain>
    </source>
</reference>
<reference evidence="2 3" key="2">
    <citation type="journal article" date="2013" name="IMA Fungus">
        <title>IMA Genome-F 1: Ceratocystis fimbriata: Draft nuclear genome sequence for the plant pathogen, Ceratocystis fimbriata.</title>
        <authorList>
            <person name="Wilken P.M."/>
            <person name="Steenkamp E.T."/>
            <person name="Wingfield M.J."/>
            <person name="de Beer Z.W."/>
            <person name="Wingfield B.D."/>
        </authorList>
    </citation>
    <scope>NUCLEOTIDE SEQUENCE [LARGE SCALE GENOMIC DNA]</scope>
    <source>
        <strain evidence="2 3">CBS 114723</strain>
    </source>
</reference>
<keyword evidence="3" id="KW-1185">Reference proteome</keyword>
<gene>
    <name evidence="2" type="ORF">CFIMG_004880RA</name>
</gene>
<feature type="compositionally biased region" description="Polar residues" evidence="1">
    <location>
        <begin position="1"/>
        <end position="13"/>
    </location>
</feature>
<dbReference type="Proteomes" id="UP000222788">
    <property type="component" value="Unassembled WGS sequence"/>
</dbReference>
<protein>
    <submittedName>
        <fullName evidence="2">Uncharacterized protein</fullName>
    </submittedName>
</protein>
<sequence>MTSLAMRSNSEHTPNIRWTPPVSASWPSIDRNVTTMFMSLQSDFALGSSGFCKMLPNSVTRADTGK</sequence>
<comment type="caution">
    <text evidence="2">The sequence shown here is derived from an EMBL/GenBank/DDBJ whole genome shotgun (WGS) entry which is preliminary data.</text>
</comment>
<evidence type="ECO:0000313" key="3">
    <source>
        <dbReference type="Proteomes" id="UP000222788"/>
    </source>
</evidence>
<accession>A0A2C5X365</accession>
<feature type="region of interest" description="Disordered" evidence="1">
    <location>
        <begin position="1"/>
        <end position="21"/>
    </location>
</feature>
<evidence type="ECO:0000313" key="2">
    <source>
        <dbReference type="EMBL" id="PHH52334.1"/>
    </source>
</evidence>
<evidence type="ECO:0000256" key="1">
    <source>
        <dbReference type="SAM" id="MobiDB-lite"/>
    </source>
</evidence>
<dbReference type="EMBL" id="APWK03000070">
    <property type="protein sequence ID" value="PHH52334.1"/>
    <property type="molecule type" value="Genomic_DNA"/>
</dbReference>
<organism evidence="2 3">
    <name type="scientific">Ceratocystis fimbriata CBS 114723</name>
    <dbReference type="NCBI Taxonomy" id="1035309"/>
    <lineage>
        <taxon>Eukaryota</taxon>
        <taxon>Fungi</taxon>
        <taxon>Dikarya</taxon>
        <taxon>Ascomycota</taxon>
        <taxon>Pezizomycotina</taxon>
        <taxon>Sordariomycetes</taxon>
        <taxon>Hypocreomycetidae</taxon>
        <taxon>Microascales</taxon>
        <taxon>Ceratocystidaceae</taxon>
        <taxon>Ceratocystis</taxon>
    </lineage>
</organism>